<evidence type="ECO:0000256" key="4">
    <source>
        <dbReference type="ARBA" id="ARBA00022989"/>
    </source>
</evidence>
<accession>A0A6V8PUA7</accession>
<name>A0A6V8PUA7_9ACTN</name>
<dbReference type="AlphaFoldDB" id="A0A6V8PUA7"/>
<evidence type="ECO:0000313" key="7">
    <source>
        <dbReference type="EMBL" id="GFP35978.1"/>
    </source>
</evidence>
<keyword evidence="4 6" id="KW-1133">Transmembrane helix</keyword>
<feature type="transmembrane region" description="Helical" evidence="6">
    <location>
        <begin position="72"/>
        <end position="94"/>
    </location>
</feature>
<organism evidence="7 8">
    <name type="scientific">Candidatus Hakubella thermalkaliphila</name>
    <dbReference type="NCBI Taxonomy" id="2754717"/>
    <lineage>
        <taxon>Bacteria</taxon>
        <taxon>Bacillati</taxon>
        <taxon>Actinomycetota</taxon>
        <taxon>Actinomycetota incertae sedis</taxon>
        <taxon>Candidatus Hakubellales</taxon>
        <taxon>Candidatus Hakubellaceae</taxon>
        <taxon>Candidatus Hakubella</taxon>
    </lineage>
</organism>
<evidence type="ECO:0000256" key="2">
    <source>
        <dbReference type="ARBA" id="ARBA00022475"/>
    </source>
</evidence>
<dbReference type="GO" id="GO:0005886">
    <property type="term" value="C:plasma membrane"/>
    <property type="evidence" value="ECO:0007669"/>
    <property type="project" value="UniProtKB-SubCell"/>
</dbReference>
<sequence length="218" mass="23516">GGTGLPGVGSLGDPETPPGVRLRLADVTPHELLDQILKKRRRTLTLILTAVVSIGLVVLLLSMINIEDLLSALLSVHLSTLYLALAVAILGNLVRAYRWKVLLGDRKMGLMDLFWFNLVRDLFVNIVPARLGSLSHIYVLLQRFKIPVEIGLSTMVVGLVFDSVAMLPPDFFCSGFPGSGEPGLLPRGPGVCHRGSVYPLDVGADLFSSPGGYRYQGA</sequence>
<evidence type="ECO:0000256" key="3">
    <source>
        <dbReference type="ARBA" id="ARBA00022692"/>
    </source>
</evidence>
<gene>
    <name evidence="7" type="ORF">HKBW3S43_01766</name>
</gene>
<dbReference type="Proteomes" id="UP000576480">
    <property type="component" value="Unassembled WGS sequence"/>
</dbReference>
<reference evidence="7 8" key="1">
    <citation type="journal article" date="2020" name="Front. Microbiol.">
        <title>Single-cell genomics of novel Actinobacteria with the Wood-Ljungdahl pathway discovered in a serpentinizing system.</title>
        <authorList>
            <person name="Merino N."/>
            <person name="Kawai M."/>
            <person name="Boyd E.S."/>
            <person name="Colman D.R."/>
            <person name="McGlynn S.E."/>
            <person name="Nealson K.H."/>
            <person name="Kurokawa K."/>
            <person name="Hongoh Y."/>
        </authorList>
    </citation>
    <scope>NUCLEOTIDE SEQUENCE [LARGE SCALE GENOMIC DNA]</scope>
    <source>
        <strain evidence="7 8">S43</strain>
    </source>
</reference>
<evidence type="ECO:0000256" key="5">
    <source>
        <dbReference type="ARBA" id="ARBA00023136"/>
    </source>
</evidence>
<evidence type="ECO:0008006" key="9">
    <source>
        <dbReference type="Google" id="ProtNLM"/>
    </source>
</evidence>
<keyword evidence="2" id="KW-1003">Cell membrane</keyword>
<keyword evidence="3 6" id="KW-0812">Transmembrane</keyword>
<evidence type="ECO:0000313" key="8">
    <source>
        <dbReference type="Proteomes" id="UP000576480"/>
    </source>
</evidence>
<protein>
    <recommendedName>
        <fullName evidence="9">Flippase-like domain-containing protein</fullName>
    </recommendedName>
</protein>
<feature type="non-terminal residue" evidence="7">
    <location>
        <position position="1"/>
    </location>
</feature>
<dbReference type="InterPro" id="IPR022791">
    <property type="entry name" value="L-PG_synthase/AglD"/>
</dbReference>
<keyword evidence="5 6" id="KW-0472">Membrane</keyword>
<comment type="caution">
    <text evidence="7">The sequence shown here is derived from an EMBL/GenBank/DDBJ whole genome shotgun (WGS) entry which is preliminary data.</text>
</comment>
<evidence type="ECO:0000256" key="1">
    <source>
        <dbReference type="ARBA" id="ARBA00004651"/>
    </source>
</evidence>
<dbReference type="RefSeq" id="WP_219854789.1">
    <property type="nucleotide sequence ID" value="NZ_BLSB01000330.1"/>
</dbReference>
<dbReference type="EMBL" id="BLSB01000330">
    <property type="protein sequence ID" value="GFP35978.1"/>
    <property type="molecule type" value="Genomic_DNA"/>
</dbReference>
<feature type="transmembrane region" description="Helical" evidence="6">
    <location>
        <begin position="44"/>
        <end position="66"/>
    </location>
</feature>
<evidence type="ECO:0000256" key="6">
    <source>
        <dbReference type="SAM" id="Phobius"/>
    </source>
</evidence>
<comment type="subcellular location">
    <subcellularLocation>
        <location evidence="1">Cell membrane</location>
        <topology evidence="1">Multi-pass membrane protein</topology>
    </subcellularLocation>
</comment>
<dbReference type="Pfam" id="PF03706">
    <property type="entry name" value="LPG_synthase_TM"/>
    <property type="match status" value="1"/>
</dbReference>
<proteinExistence type="predicted"/>